<proteinExistence type="predicted"/>
<dbReference type="InterPro" id="IPR001789">
    <property type="entry name" value="Sig_transdc_resp-reg_receiver"/>
</dbReference>
<evidence type="ECO:0000256" key="3">
    <source>
        <dbReference type="SAM" id="MobiDB-lite"/>
    </source>
</evidence>
<gene>
    <name evidence="5" type="ORF">GCM10007935_24590</name>
</gene>
<feature type="region of interest" description="Disordered" evidence="3">
    <location>
        <begin position="540"/>
        <end position="560"/>
    </location>
</feature>
<dbReference type="SMART" id="SM00448">
    <property type="entry name" value="REC"/>
    <property type="match status" value="1"/>
</dbReference>
<dbReference type="Pfam" id="PF00072">
    <property type="entry name" value="Response_reg"/>
    <property type="match status" value="1"/>
</dbReference>
<protein>
    <recommendedName>
        <fullName evidence="4">Response regulatory domain-containing protein</fullName>
    </recommendedName>
</protein>
<dbReference type="EMBL" id="BSPB01000019">
    <property type="protein sequence ID" value="GLS15026.1"/>
    <property type="molecule type" value="Genomic_DNA"/>
</dbReference>
<evidence type="ECO:0000313" key="6">
    <source>
        <dbReference type="Proteomes" id="UP001156903"/>
    </source>
</evidence>
<dbReference type="PROSITE" id="PS50110">
    <property type="entry name" value="RESPONSE_REGULATORY"/>
    <property type="match status" value="1"/>
</dbReference>
<sequence>MGHAVPEPVPSPDLPMSAEKSDLQDARALVIDGNPQSRSIIVNQLREAGVGTIVQCARLVDARSKLEMSSYDVVISEQYFEREEITGQDLLDDLRRHQLLPFYTVFVMVTAESSYSKVAEAAESALDAYLIKPHTAAGLIERIRQARERKGALKEIFAAIDHEDFDGAAQMCKAHFDERRPYWLYAARIGAELMLRGGLLSEAEKLYEAVVEAKTLPWAKLGVARAQLEAGYPQRATTTLESLIETEPGYSDAYDVMGRAQFELGNFQNALATFRMATRLTPSSVNRLLKHGMLAYYAGERTEGVELLDRATRVGLDSKLYDPQALVLLAFARLDANDHRGLMRCADQLMHLRSRHPDRPRPQRLLDVVHALIYIHELQHARALEEVRRLAKDVLEPAFDFESASNLLGLMTRLALRSIQLYEVDATVDLLGLRFCTSRALTELLACAAVGRNDFINRIRAGHGEILRLTEQAMSLSLKGDPQGAVIKLLEDGQRTLNAKVIESAHLVLHRYQQRIPDHTALLEQAQALRVRYRTTDVHAGLGEQSHTGRAAGGISLPTAYRPPARNEGLLASVNAVGA</sequence>
<evidence type="ECO:0000313" key="5">
    <source>
        <dbReference type="EMBL" id="GLS15026.1"/>
    </source>
</evidence>
<accession>A0ABQ6C3X7</accession>
<dbReference type="Gene3D" id="3.40.50.2300">
    <property type="match status" value="1"/>
</dbReference>
<evidence type="ECO:0000259" key="4">
    <source>
        <dbReference type="PROSITE" id="PS50110"/>
    </source>
</evidence>
<comment type="caution">
    <text evidence="1">Lacks conserved residue(s) required for the propagation of feature annotation.</text>
</comment>
<dbReference type="Proteomes" id="UP001156903">
    <property type="component" value="Unassembled WGS sequence"/>
</dbReference>
<dbReference type="PROSITE" id="PS50005">
    <property type="entry name" value="TPR"/>
    <property type="match status" value="1"/>
</dbReference>
<evidence type="ECO:0000256" key="2">
    <source>
        <dbReference type="PROSITE-ProRule" id="PRU00339"/>
    </source>
</evidence>
<feature type="repeat" description="TPR" evidence="2">
    <location>
        <begin position="251"/>
        <end position="284"/>
    </location>
</feature>
<dbReference type="InterPro" id="IPR011990">
    <property type="entry name" value="TPR-like_helical_dom_sf"/>
</dbReference>
<dbReference type="InterPro" id="IPR019734">
    <property type="entry name" value="TPR_rpt"/>
</dbReference>
<dbReference type="Gene3D" id="1.25.40.10">
    <property type="entry name" value="Tetratricopeptide repeat domain"/>
    <property type="match status" value="1"/>
</dbReference>
<dbReference type="InterPro" id="IPR011006">
    <property type="entry name" value="CheY-like_superfamily"/>
</dbReference>
<name>A0ABQ6C3X7_9BURK</name>
<dbReference type="SUPFAM" id="SSF48452">
    <property type="entry name" value="TPR-like"/>
    <property type="match status" value="1"/>
</dbReference>
<keyword evidence="6" id="KW-1185">Reference proteome</keyword>
<keyword evidence="2" id="KW-0802">TPR repeat</keyword>
<comment type="caution">
    <text evidence="5">The sequence shown here is derived from an EMBL/GenBank/DDBJ whole genome shotgun (WGS) entry which is preliminary data.</text>
</comment>
<organism evidence="5 6">
    <name type="scientific">Hydrogenophaga electricum</name>
    <dbReference type="NCBI Taxonomy" id="1230953"/>
    <lineage>
        <taxon>Bacteria</taxon>
        <taxon>Pseudomonadati</taxon>
        <taxon>Pseudomonadota</taxon>
        <taxon>Betaproteobacteria</taxon>
        <taxon>Burkholderiales</taxon>
        <taxon>Comamonadaceae</taxon>
        <taxon>Hydrogenophaga</taxon>
    </lineage>
</organism>
<feature type="domain" description="Response regulatory" evidence="4">
    <location>
        <begin position="27"/>
        <end position="147"/>
    </location>
</feature>
<evidence type="ECO:0000256" key="1">
    <source>
        <dbReference type="PROSITE-ProRule" id="PRU00169"/>
    </source>
</evidence>
<reference evidence="6" key="1">
    <citation type="journal article" date="2019" name="Int. J. Syst. Evol. Microbiol.">
        <title>The Global Catalogue of Microorganisms (GCM) 10K type strain sequencing project: providing services to taxonomists for standard genome sequencing and annotation.</title>
        <authorList>
            <consortium name="The Broad Institute Genomics Platform"/>
            <consortium name="The Broad Institute Genome Sequencing Center for Infectious Disease"/>
            <person name="Wu L."/>
            <person name="Ma J."/>
        </authorList>
    </citation>
    <scope>NUCLEOTIDE SEQUENCE [LARGE SCALE GENOMIC DNA]</scope>
    <source>
        <strain evidence="6">NBRC 109341</strain>
    </source>
</reference>
<dbReference type="SUPFAM" id="SSF52172">
    <property type="entry name" value="CheY-like"/>
    <property type="match status" value="1"/>
</dbReference>